<evidence type="ECO:0000313" key="2">
    <source>
        <dbReference type="EMBL" id="KYF84043.1"/>
    </source>
</evidence>
<name>A0A150RV15_SORCE</name>
<reference evidence="2 3" key="1">
    <citation type="submission" date="2014-02" db="EMBL/GenBank/DDBJ databases">
        <title>The small core and large imbalanced accessory genome model reveals a collaborative survival strategy of Sorangium cellulosum strains in nature.</title>
        <authorList>
            <person name="Han K."/>
            <person name="Peng R."/>
            <person name="Blom J."/>
            <person name="Li Y.-Z."/>
        </authorList>
    </citation>
    <scope>NUCLEOTIDE SEQUENCE [LARGE SCALE GENOMIC DNA]</scope>
    <source>
        <strain evidence="2 3">So0011-07</strain>
    </source>
</reference>
<dbReference type="Proteomes" id="UP000075635">
    <property type="component" value="Unassembled WGS sequence"/>
</dbReference>
<dbReference type="AlphaFoldDB" id="A0A150RV15"/>
<keyword evidence="1" id="KW-0472">Membrane</keyword>
<evidence type="ECO:0000256" key="1">
    <source>
        <dbReference type="SAM" id="Phobius"/>
    </source>
</evidence>
<accession>A0A150RV15</accession>
<protein>
    <submittedName>
        <fullName evidence="2">Uncharacterized protein</fullName>
    </submittedName>
</protein>
<keyword evidence="1" id="KW-1133">Transmembrane helix</keyword>
<evidence type="ECO:0000313" key="3">
    <source>
        <dbReference type="Proteomes" id="UP000075635"/>
    </source>
</evidence>
<comment type="caution">
    <text evidence="2">The sequence shown here is derived from an EMBL/GenBank/DDBJ whole genome shotgun (WGS) entry which is preliminary data.</text>
</comment>
<gene>
    <name evidence="2" type="ORF">BE17_29375</name>
</gene>
<dbReference type="EMBL" id="JEMB01002004">
    <property type="protein sequence ID" value="KYF84043.1"/>
    <property type="molecule type" value="Genomic_DNA"/>
</dbReference>
<organism evidence="2 3">
    <name type="scientific">Sorangium cellulosum</name>
    <name type="common">Polyangium cellulosum</name>
    <dbReference type="NCBI Taxonomy" id="56"/>
    <lineage>
        <taxon>Bacteria</taxon>
        <taxon>Pseudomonadati</taxon>
        <taxon>Myxococcota</taxon>
        <taxon>Polyangia</taxon>
        <taxon>Polyangiales</taxon>
        <taxon>Polyangiaceae</taxon>
        <taxon>Sorangium</taxon>
    </lineage>
</organism>
<keyword evidence="1" id="KW-0812">Transmembrane</keyword>
<feature type="transmembrane region" description="Helical" evidence="1">
    <location>
        <begin position="68"/>
        <end position="88"/>
    </location>
</feature>
<sequence length="177" mass="19021">MLEQGSDLEATYELNALGVVRRSSPSTWWRPVRGKYRWAMSYEDFFMHLGRPDLAEEQDRRQLIKGTLFWGSFALTLGGGFLFVHGMYSSGFGAEAAIGAGVAAGGFAAQVTSRFIRSPVVPADEAEDMAARYNQALAGFLELSPVESGAAESKPARLKLQPVVGHGFGGLAVVGAF</sequence>
<proteinExistence type="predicted"/>